<keyword evidence="2" id="KW-0675">Receptor</keyword>
<keyword evidence="3" id="KW-1185">Reference proteome</keyword>
<dbReference type="InterPro" id="IPR000906">
    <property type="entry name" value="ZU5_dom"/>
</dbReference>
<evidence type="ECO:0000313" key="3">
    <source>
        <dbReference type="Proteomes" id="UP001152320"/>
    </source>
</evidence>
<dbReference type="PANTHER" id="PTHR12582:SF47">
    <property type="entry name" value="NETRIN RECEPTOR UNC-5"/>
    <property type="match status" value="1"/>
</dbReference>
<dbReference type="GO" id="GO:0005042">
    <property type="term" value="F:netrin receptor activity"/>
    <property type="evidence" value="ECO:0007669"/>
    <property type="project" value="InterPro"/>
</dbReference>
<evidence type="ECO:0000313" key="2">
    <source>
        <dbReference type="EMBL" id="KAJ8034508.1"/>
    </source>
</evidence>
<name>A0A9Q1BXK4_HOLLE</name>
<dbReference type="EMBL" id="JAIZAY010000010">
    <property type="protein sequence ID" value="KAJ8034508.1"/>
    <property type="molecule type" value="Genomic_DNA"/>
</dbReference>
<dbReference type="AlphaFoldDB" id="A0A9Q1BXK4"/>
<gene>
    <name evidence="2" type="ORF">HOLleu_21378</name>
</gene>
<dbReference type="InterPro" id="IPR037936">
    <property type="entry name" value="UNC5A-D"/>
</dbReference>
<sequence length="285" mass="32665">MKGCQLANILEIQEKVSQVGGKLQIPDTDVSLEIPADTLDQARDYCLIQMRILPTHCYEKYCTSFSSNSTVAVELLPNNLKLKHPVQLTLPHCLKLKKDVEYKAKIFMSHHERNADLHWEETTDQPYILDETACTIWLNKFCWVKYEIDDKIVEAKKIKIFTAAKQLCLPDNIAEIEVGYYLDLPGAGEFLQQNPDFVLAQRKSFLFLKEGKFPMKVSLQRVLPSTWHHSAPEENEIPFQTVASSIEYSCPFVLEQVTKGSDVPICTFTASQHQRHLEINVRPKV</sequence>
<dbReference type="OrthoDB" id="10443395at2759"/>
<feature type="domain" description="ZU5" evidence="1">
    <location>
        <begin position="10"/>
        <end position="150"/>
    </location>
</feature>
<evidence type="ECO:0000259" key="1">
    <source>
        <dbReference type="PROSITE" id="PS51145"/>
    </source>
</evidence>
<dbReference type="Pfam" id="PF00791">
    <property type="entry name" value="ZU5"/>
    <property type="match status" value="1"/>
</dbReference>
<dbReference type="Gene3D" id="2.60.220.30">
    <property type="match status" value="1"/>
</dbReference>
<proteinExistence type="predicted"/>
<dbReference type="Proteomes" id="UP001152320">
    <property type="component" value="Chromosome 10"/>
</dbReference>
<accession>A0A9Q1BXK4</accession>
<comment type="caution">
    <text evidence="2">The sequence shown here is derived from an EMBL/GenBank/DDBJ whole genome shotgun (WGS) entry which is preliminary data.</text>
</comment>
<organism evidence="2 3">
    <name type="scientific">Holothuria leucospilota</name>
    <name type="common">Black long sea cucumber</name>
    <name type="synonym">Mertensiothuria leucospilota</name>
    <dbReference type="NCBI Taxonomy" id="206669"/>
    <lineage>
        <taxon>Eukaryota</taxon>
        <taxon>Metazoa</taxon>
        <taxon>Echinodermata</taxon>
        <taxon>Eleutherozoa</taxon>
        <taxon>Echinozoa</taxon>
        <taxon>Holothuroidea</taxon>
        <taxon>Aspidochirotacea</taxon>
        <taxon>Aspidochirotida</taxon>
        <taxon>Holothuriidae</taxon>
        <taxon>Holothuria</taxon>
    </lineage>
</organism>
<dbReference type="PANTHER" id="PTHR12582">
    <property type="entry name" value="NETRIN RECEPTOR UNC5"/>
    <property type="match status" value="1"/>
</dbReference>
<protein>
    <submittedName>
        <fullName evidence="2">Netrin receptor UNC5B</fullName>
    </submittedName>
</protein>
<reference evidence="2" key="1">
    <citation type="submission" date="2021-10" db="EMBL/GenBank/DDBJ databases">
        <title>Tropical sea cucumber genome reveals ecological adaptation and Cuvierian tubules defense mechanism.</title>
        <authorList>
            <person name="Chen T."/>
        </authorList>
    </citation>
    <scope>NUCLEOTIDE SEQUENCE</scope>
    <source>
        <strain evidence="2">Nanhai2018</strain>
        <tissue evidence="2">Muscle</tissue>
    </source>
</reference>
<dbReference type="GO" id="GO:0016020">
    <property type="term" value="C:membrane"/>
    <property type="evidence" value="ECO:0007669"/>
    <property type="project" value="InterPro"/>
</dbReference>
<dbReference type="PROSITE" id="PS51145">
    <property type="entry name" value="ZU5"/>
    <property type="match status" value="1"/>
</dbReference>